<dbReference type="SMART" id="SM00245">
    <property type="entry name" value="TSPc"/>
    <property type="match status" value="1"/>
</dbReference>
<comment type="caution">
    <text evidence="6">The sequence shown here is derived from an EMBL/GenBank/DDBJ whole genome shotgun (WGS) entry which is preliminary data.</text>
</comment>
<dbReference type="PANTHER" id="PTHR32060">
    <property type="entry name" value="TAIL-SPECIFIC PROTEASE"/>
    <property type="match status" value="1"/>
</dbReference>
<accession>A0ABP0PG85</accession>
<feature type="domain" description="Cyclic nucleotide-binding" evidence="5">
    <location>
        <begin position="220"/>
        <end position="256"/>
    </location>
</feature>
<dbReference type="GO" id="GO:0008233">
    <property type="term" value="F:peptidase activity"/>
    <property type="evidence" value="ECO:0007669"/>
    <property type="project" value="UniProtKB-KW"/>
</dbReference>
<evidence type="ECO:0000256" key="4">
    <source>
        <dbReference type="SAM" id="MobiDB-lite"/>
    </source>
</evidence>
<sequence>AQCVRREVKVKSIPVARIIDSQNGIGYIQMTGFQQSTVAELDEALRNLHEQGMRSLVWDLRGNPGGLLESAVEVLDRFIADGIIVSTRGRVADQNSVRTAHSPGTWQMPLVLLIDGHSASASEIVAGAIRDHQRGRIVGRTSFGKWSVQSLYDLPHATAVRITTAKFYSPKGTTWGKIGLSPDIEVDEPTEPRPGRGVGPELKWSAGTDGALTSLALCRESGHVIVADEVGTLSQLDRFGKISAMTRLPHAAHVVAWSEDGAWGAALVGDSDVVRFNRELQIEWTLSLSD</sequence>
<name>A0ABP0PG85_9DINO</name>
<dbReference type="InterPro" id="IPR029045">
    <property type="entry name" value="ClpP/crotonase-like_dom_sf"/>
</dbReference>
<gene>
    <name evidence="6" type="ORF">SCF082_LOCUS36088</name>
</gene>
<dbReference type="GO" id="GO:0006508">
    <property type="term" value="P:proteolysis"/>
    <property type="evidence" value="ECO:0007669"/>
    <property type="project" value="UniProtKB-KW"/>
</dbReference>
<dbReference type="EMBL" id="CAXAMM010035216">
    <property type="protein sequence ID" value="CAK9073944.1"/>
    <property type="molecule type" value="Genomic_DNA"/>
</dbReference>
<dbReference type="CDD" id="cd07560">
    <property type="entry name" value="Peptidase_S41_CPP"/>
    <property type="match status" value="1"/>
</dbReference>
<protein>
    <submittedName>
        <fullName evidence="6">Carboxy-terminal-processing protease (C-terminal-processing protease)</fullName>
    </submittedName>
</protein>
<dbReference type="Gene3D" id="3.90.226.10">
    <property type="entry name" value="2-enoyl-CoA Hydratase, Chain A, domain 1"/>
    <property type="match status" value="1"/>
</dbReference>
<evidence type="ECO:0000256" key="3">
    <source>
        <dbReference type="ARBA" id="ARBA00022825"/>
    </source>
</evidence>
<keyword evidence="1 6" id="KW-0645">Protease</keyword>
<feature type="non-terminal residue" evidence="6">
    <location>
        <position position="1"/>
    </location>
</feature>
<proteinExistence type="predicted"/>
<dbReference type="InterPro" id="IPR004447">
    <property type="entry name" value="Peptidase_S41A"/>
</dbReference>
<dbReference type="InterPro" id="IPR005151">
    <property type="entry name" value="Tail-specific_protease"/>
</dbReference>
<keyword evidence="3" id="KW-0720">Serine protease</keyword>
<evidence type="ECO:0000313" key="7">
    <source>
        <dbReference type="Proteomes" id="UP001642464"/>
    </source>
</evidence>
<dbReference type="SUPFAM" id="SSF52096">
    <property type="entry name" value="ClpP/crotonase"/>
    <property type="match status" value="1"/>
</dbReference>
<dbReference type="PROSITE" id="PS50042">
    <property type="entry name" value="CNMP_BINDING_3"/>
    <property type="match status" value="1"/>
</dbReference>
<feature type="region of interest" description="Disordered" evidence="4">
    <location>
        <begin position="180"/>
        <end position="202"/>
    </location>
</feature>
<organism evidence="6 7">
    <name type="scientific">Durusdinium trenchii</name>
    <dbReference type="NCBI Taxonomy" id="1381693"/>
    <lineage>
        <taxon>Eukaryota</taxon>
        <taxon>Sar</taxon>
        <taxon>Alveolata</taxon>
        <taxon>Dinophyceae</taxon>
        <taxon>Suessiales</taxon>
        <taxon>Symbiodiniaceae</taxon>
        <taxon>Durusdinium</taxon>
    </lineage>
</organism>
<keyword evidence="2" id="KW-0378">Hydrolase</keyword>
<dbReference type="Pfam" id="PF03572">
    <property type="entry name" value="Peptidase_S41"/>
    <property type="match status" value="1"/>
</dbReference>
<reference evidence="6 7" key="1">
    <citation type="submission" date="2024-02" db="EMBL/GenBank/DDBJ databases">
        <authorList>
            <person name="Chen Y."/>
            <person name="Shah S."/>
            <person name="Dougan E. K."/>
            <person name="Thang M."/>
            <person name="Chan C."/>
        </authorList>
    </citation>
    <scope>NUCLEOTIDE SEQUENCE [LARGE SCALE GENOMIC DNA]</scope>
</reference>
<evidence type="ECO:0000313" key="6">
    <source>
        <dbReference type="EMBL" id="CAK9073944.1"/>
    </source>
</evidence>
<feature type="non-terminal residue" evidence="6">
    <location>
        <position position="290"/>
    </location>
</feature>
<dbReference type="PANTHER" id="PTHR32060:SF30">
    <property type="entry name" value="CARBOXY-TERMINAL PROCESSING PROTEASE CTPA"/>
    <property type="match status" value="1"/>
</dbReference>
<evidence type="ECO:0000256" key="2">
    <source>
        <dbReference type="ARBA" id="ARBA00022801"/>
    </source>
</evidence>
<keyword evidence="7" id="KW-1185">Reference proteome</keyword>
<evidence type="ECO:0000256" key="1">
    <source>
        <dbReference type="ARBA" id="ARBA00022670"/>
    </source>
</evidence>
<evidence type="ECO:0000259" key="5">
    <source>
        <dbReference type="PROSITE" id="PS50042"/>
    </source>
</evidence>
<dbReference type="Proteomes" id="UP001642464">
    <property type="component" value="Unassembled WGS sequence"/>
</dbReference>
<dbReference type="InterPro" id="IPR000595">
    <property type="entry name" value="cNMP-bd_dom"/>
</dbReference>